<dbReference type="EMBL" id="CAJJDN010000300">
    <property type="protein sequence ID" value="CAD8130550.1"/>
    <property type="molecule type" value="Genomic_DNA"/>
</dbReference>
<comment type="caution">
    <text evidence="1">The sequence shown here is derived from an EMBL/GenBank/DDBJ whole genome shotgun (WGS) entry which is preliminary data.</text>
</comment>
<dbReference type="AlphaFoldDB" id="A0A8S1RT48"/>
<reference evidence="1" key="1">
    <citation type="submission" date="2021-01" db="EMBL/GenBank/DDBJ databases">
        <authorList>
            <consortium name="Genoscope - CEA"/>
            <person name="William W."/>
        </authorList>
    </citation>
    <scope>NUCLEOTIDE SEQUENCE</scope>
</reference>
<organism evidence="1 2">
    <name type="scientific">Paramecium sonneborni</name>
    <dbReference type="NCBI Taxonomy" id="65129"/>
    <lineage>
        <taxon>Eukaryota</taxon>
        <taxon>Sar</taxon>
        <taxon>Alveolata</taxon>
        <taxon>Ciliophora</taxon>
        <taxon>Intramacronucleata</taxon>
        <taxon>Oligohymenophorea</taxon>
        <taxon>Peniculida</taxon>
        <taxon>Parameciidae</taxon>
        <taxon>Paramecium</taxon>
    </lineage>
</organism>
<protein>
    <submittedName>
        <fullName evidence="1">Uncharacterized protein</fullName>
    </submittedName>
</protein>
<evidence type="ECO:0000313" key="1">
    <source>
        <dbReference type="EMBL" id="CAD8130550.1"/>
    </source>
</evidence>
<gene>
    <name evidence="1" type="ORF">PSON_ATCC_30995.1.T3000010</name>
</gene>
<accession>A0A8S1RT48</accession>
<name>A0A8S1RT48_9CILI</name>
<evidence type="ECO:0000313" key="2">
    <source>
        <dbReference type="Proteomes" id="UP000692954"/>
    </source>
</evidence>
<sequence>MFQNREKFVDFLNESVKIYYQKILLYCLTSIIQCQKSQLTKVKVKMVIIEEQITIYLKLDLVNLNIDRQLHFQIIDCLIHLENMKRFLPLFCYDQAFLLLIQLLLGV</sequence>
<dbReference type="Proteomes" id="UP000692954">
    <property type="component" value="Unassembled WGS sequence"/>
</dbReference>
<keyword evidence="2" id="KW-1185">Reference proteome</keyword>
<proteinExistence type="predicted"/>